<proteinExistence type="predicted"/>
<organism evidence="4">
    <name type="scientific">Anthurium amnicola</name>
    <dbReference type="NCBI Taxonomy" id="1678845"/>
    <lineage>
        <taxon>Eukaryota</taxon>
        <taxon>Viridiplantae</taxon>
        <taxon>Streptophyta</taxon>
        <taxon>Embryophyta</taxon>
        <taxon>Tracheophyta</taxon>
        <taxon>Spermatophyta</taxon>
        <taxon>Magnoliopsida</taxon>
        <taxon>Liliopsida</taxon>
        <taxon>Araceae</taxon>
        <taxon>Pothoideae</taxon>
        <taxon>Potheae</taxon>
        <taxon>Anthurium</taxon>
    </lineage>
</organism>
<evidence type="ECO:0000313" key="4">
    <source>
        <dbReference type="EMBL" id="JAT53076.1"/>
    </source>
</evidence>
<name>A0A1D1YEK3_9ARAE</name>
<keyword evidence="4" id="KW-0548">Nucleotidyltransferase</keyword>
<dbReference type="CDD" id="cd04897">
    <property type="entry name" value="ACT_ACR_3"/>
    <property type="match status" value="1"/>
</dbReference>
<dbReference type="GO" id="GO:0016779">
    <property type="term" value="F:nucleotidyltransferase activity"/>
    <property type="evidence" value="ECO:0007669"/>
    <property type="project" value="UniProtKB-KW"/>
</dbReference>
<dbReference type="EMBL" id="GDJX01014860">
    <property type="protein sequence ID" value="JAT53076.1"/>
    <property type="molecule type" value="Transcribed_RNA"/>
</dbReference>
<evidence type="ECO:0000256" key="2">
    <source>
        <dbReference type="RuleBase" id="RU369043"/>
    </source>
</evidence>
<dbReference type="InterPro" id="IPR040217">
    <property type="entry name" value="ACR1-12"/>
</dbReference>
<feature type="domain" description="ACT" evidence="3">
    <location>
        <begin position="115"/>
        <end position="196"/>
    </location>
</feature>
<dbReference type="PROSITE" id="PS51671">
    <property type="entry name" value="ACT"/>
    <property type="match status" value="2"/>
</dbReference>
<evidence type="ECO:0000259" key="3">
    <source>
        <dbReference type="PROSITE" id="PS51671"/>
    </source>
</evidence>
<comment type="function">
    <text evidence="2">Binds amino acids.</text>
</comment>
<dbReference type="GO" id="GO:0016597">
    <property type="term" value="F:amino acid binding"/>
    <property type="evidence" value="ECO:0007669"/>
    <property type="project" value="UniProtKB-UniRule"/>
</dbReference>
<dbReference type="InterPro" id="IPR002912">
    <property type="entry name" value="ACT_dom"/>
</dbReference>
<dbReference type="Pfam" id="PF01842">
    <property type="entry name" value="ACT"/>
    <property type="match status" value="1"/>
</dbReference>
<protein>
    <recommendedName>
        <fullName evidence="2">ACT domain-containing protein ACR</fullName>
    </recommendedName>
    <alternativeName>
        <fullName evidence="2">Protein ACT DOMAIN REPEATS</fullName>
    </alternativeName>
</protein>
<dbReference type="PANTHER" id="PTHR31096">
    <property type="entry name" value="ACT DOMAIN-CONTAINING PROTEIN ACR4-RELATED"/>
    <property type="match status" value="1"/>
</dbReference>
<keyword evidence="1 2" id="KW-0677">Repeat</keyword>
<gene>
    <name evidence="4" type="primary">glnD_15</name>
    <name evidence="4" type="ORF">g.58163</name>
</gene>
<evidence type="ECO:0000256" key="1">
    <source>
        <dbReference type="ARBA" id="ARBA00022737"/>
    </source>
</evidence>
<reference evidence="4" key="1">
    <citation type="submission" date="2015-07" db="EMBL/GenBank/DDBJ databases">
        <title>Transcriptome Assembly of Anthurium amnicola.</title>
        <authorList>
            <person name="Suzuki J."/>
        </authorList>
    </citation>
    <scope>NUCLEOTIDE SEQUENCE</scope>
</reference>
<accession>A0A1D1YEK3</accession>
<dbReference type="PANTHER" id="PTHR31096:SF6">
    <property type="entry name" value="ACT DOMAIN-CONTAINING PROTEIN ACR8"/>
    <property type="match status" value="1"/>
</dbReference>
<sequence length="454" mass="49375">MEWPVCLDEYQKLVNRMNTPRVVLDNDVCATATLIMVDSARKHGALLEAVRLLTDLDLSVKKAYISSDGRWFMDVFHVTDLLGRKLADDSVRSHIEQCLGAGNDAKPDGSGGLTALELAGANRPGLLSEVFAVLDDLRCDVVEAMVWTNRGRVASLIRVRDEEGSASPVGDSRKTRRIEGCLRNLLAVVSDRVHCAAMTAAEPCLAATRAERRLHQMMSADGDYERASAEAAAAPSPPPPSVSVQNWADRCYSIVNVQCRDRPKLLFDVLCALTDMECVVFHGTVDTDGDRAHQEFCIRRADGSPIGSEAERQRVILCLQAAIQRRTSEGVRLELEGHRRGLLSGVTRVFRENGLSLARAEVSSKGVGGGGHVRCVFWLTDASGYPAEPGAIEAVRQRIGAAGSLKVTVPPRVPARRKPSWPGHWEEGGGVAGLLYLGSLVWRNLHNLGLIKSC</sequence>
<dbReference type="SUPFAM" id="SSF55021">
    <property type="entry name" value="ACT-like"/>
    <property type="match status" value="4"/>
</dbReference>
<dbReference type="AlphaFoldDB" id="A0A1D1YEK3"/>
<keyword evidence="4" id="KW-0808">Transferase</keyword>
<feature type="domain" description="ACT" evidence="3">
    <location>
        <begin position="331"/>
        <end position="415"/>
    </location>
</feature>
<dbReference type="InterPro" id="IPR045865">
    <property type="entry name" value="ACT-like_dom_sf"/>
</dbReference>
<dbReference type="CDD" id="cd04895">
    <property type="entry name" value="ACT_ACR_1"/>
    <property type="match status" value="1"/>
</dbReference>